<evidence type="ECO:0000259" key="2">
    <source>
        <dbReference type="Pfam" id="PF13239"/>
    </source>
</evidence>
<dbReference type="OrthoDB" id="560236at2"/>
<dbReference type="InterPro" id="IPR025698">
    <property type="entry name" value="2TM_dom"/>
</dbReference>
<name>A3IWR9_9CHRO</name>
<evidence type="ECO:0000313" key="3">
    <source>
        <dbReference type="EMBL" id="EAZ89074.1"/>
    </source>
</evidence>
<keyword evidence="4" id="KW-1185">Reference proteome</keyword>
<reference evidence="3 4" key="1">
    <citation type="submission" date="2007-03" db="EMBL/GenBank/DDBJ databases">
        <authorList>
            <person name="Stal L."/>
            <person name="Ferriera S."/>
            <person name="Johnson J."/>
            <person name="Kravitz S."/>
            <person name="Beeson K."/>
            <person name="Sutton G."/>
            <person name="Rogers Y.-H."/>
            <person name="Friedman R."/>
            <person name="Frazier M."/>
            <person name="Venter J.C."/>
        </authorList>
    </citation>
    <scope>NUCLEOTIDE SEQUENCE [LARGE SCALE GENOMIC DNA]</scope>
    <source>
        <strain evidence="3 4">CCY0110</strain>
    </source>
</reference>
<dbReference type="eggNOG" id="ENOG5031EQC">
    <property type="taxonomic scope" value="Bacteria"/>
</dbReference>
<feature type="transmembrane region" description="Helical" evidence="1">
    <location>
        <begin position="85"/>
        <end position="102"/>
    </location>
</feature>
<dbReference type="EMBL" id="AAXW01000055">
    <property type="protein sequence ID" value="EAZ89074.1"/>
    <property type="molecule type" value="Genomic_DNA"/>
</dbReference>
<accession>A3IWR9</accession>
<evidence type="ECO:0000256" key="1">
    <source>
        <dbReference type="SAM" id="Phobius"/>
    </source>
</evidence>
<keyword evidence="1" id="KW-0812">Transmembrane</keyword>
<evidence type="ECO:0000313" key="4">
    <source>
        <dbReference type="Proteomes" id="UP000003781"/>
    </source>
</evidence>
<sequence length="165" mass="19605">MSASDVQPPQSYRKEEVQEILHLAIARKTEVEELSRTQLWEIAAELDIDVAVLQLAEKDWLLQKQQQEKKDEFNQYRQRQLKRKFIRYTIINSFVMLLNFLAVGTLSWSLYILILLGLPLALDTFKTFQTEGDEYEKAFQQWYLKKEMKASISSLWNRIRTAWLS</sequence>
<proteinExistence type="predicted"/>
<gene>
    <name evidence="3" type="ORF">CY0110_08686</name>
</gene>
<dbReference type="Pfam" id="PF13239">
    <property type="entry name" value="2TM"/>
    <property type="match status" value="1"/>
</dbReference>
<organism evidence="3 4">
    <name type="scientific">Crocosphaera chwakensis CCY0110</name>
    <dbReference type="NCBI Taxonomy" id="391612"/>
    <lineage>
        <taxon>Bacteria</taxon>
        <taxon>Bacillati</taxon>
        <taxon>Cyanobacteriota</taxon>
        <taxon>Cyanophyceae</taxon>
        <taxon>Oscillatoriophycideae</taxon>
        <taxon>Chroococcales</taxon>
        <taxon>Aphanothecaceae</taxon>
        <taxon>Crocosphaera</taxon>
        <taxon>Crocosphaera chwakensis</taxon>
    </lineage>
</organism>
<dbReference type="Proteomes" id="UP000003781">
    <property type="component" value="Unassembled WGS sequence"/>
</dbReference>
<feature type="domain" description="2TM" evidence="2">
    <location>
        <begin position="70"/>
        <end position="149"/>
    </location>
</feature>
<dbReference type="RefSeq" id="WP_008277826.1">
    <property type="nucleotide sequence ID" value="NZ_AAXW01000055.1"/>
</dbReference>
<keyword evidence="1" id="KW-1133">Transmembrane helix</keyword>
<dbReference type="AlphaFoldDB" id="A3IWR9"/>
<protein>
    <recommendedName>
        <fullName evidence="2">2TM domain-containing protein</fullName>
    </recommendedName>
</protein>
<comment type="caution">
    <text evidence="3">The sequence shown here is derived from an EMBL/GenBank/DDBJ whole genome shotgun (WGS) entry which is preliminary data.</text>
</comment>
<keyword evidence="1" id="KW-0472">Membrane</keyword>